<proteinExistence type="predicted"/>
<protein>
    <submittedName>
        <fullName evidence="1">Uncharacterized protein</fullName>
    </submittedName>
</protein>
<gene>
    <name evidence="1" type="ORF">DEO72_LG5g1117</name>
</gene>
<dbReference type="Proteomes" id="UP000501690">
    <property type="component" value="Linkage Group LG5"/>
</dbReference>
<dbReference type="AlphaFoldDB" id="A0A4D6LYJ6"/>
<evidence type="ECO:0000313" key="2">
    <source>
        <dbReference type="Proteomes" id="UP000501690"/>
    </source>
</evidence>
<name>A0A4D6LYJ6_VIGUN</name>
<evidence type="ECO:0000313" key="1">
    <source>
        <dbReference type="EMBL" id="QCD93046.1"/>
    </source>
</evidence>
<sequence length="78" mass="8829">MESLCYAIISRRRGSLVLSDRPSRLGECASLRREYEYVEGCYWGYLAQGLAQARMSSLKRDYVDCIDSKGSPRLMGLA</sequence>
<keyword evidence="2" id="KW-1185">Reference proteome</keyword>
<reference evidence="1 2" key="1">
    <citation type="submission" date="2019-04" db="EMBL/GenBank/DDBJ databases">
        <title>An improved genome assembly and genetic linkage map for asparagus bean, Vigna unguiculata ssp. sesquipedialis.</title>
        <authorList>
            <person name="Xia Q."/>
            <person name="Zhang R."/>
            <person name="Dong Y."/>
        </authorList>
    </citation>
    <scope>NUCLEOTIDE SEQUENCE [LARGE SCALE GENOMIC DNA]</scope>
    <source>
        <tissue evidence="1">Leaf</tissue>
    </source>
</reference>
<organism evidence="1 2">
    <name type="scientific">Vigna unguiculata</name>
    <name type="common">Cowpea</name>
    <dbReference type="NCBI Taxonomy" id="3917"/>
    <lineage>
        <taxon>Eukaryota</taxon>
        <taxon>Viridiplantae</taxon>
        <taxon>Streptophyta</taxon>
        <taxon>Embryophyta</taxon>
        <taxon>Tracheophyta</taxon>
        <taxon>Spermatophyta</taxon>
        <taxon>Magnoliopsida</taxon>
        <taxon>eudicotyledons</taxon>
        <taxon>Gunneridae</taxon>
        <taxon>Pentapetalae</taxon>
        <taxon>rosids</taxon>
        <taxon>fabids</taxon>
        <taxon>Fabales</taxon>
        <taxon>Fabaceae</taxon>
        <taxon>Papilionoideae</taxon>
        <taxon>50 kb inversion clade</taxon>
        <taxon>NPAAA clade</taxon>
        <taxon>indigoferoid/millettioid clade</taxon>
        <taxon>Phaseoleae</taxon>
        <taxon>Vigna</taxon>
    </lineage>
</organism>
<dbReference type="EMBL" id="CP039349">
    <property type="protein sequence ID" value="QCD93046.1"/>
    <property type="molecule type" value="Genomic_DNA"/>
</dbReference>
<accession>A0A4D6LYJ6</accession>